<dbReference type="Proteomes" id="UP000093561">
    <property type="component" value="Unassembled WGS sequence"/>
</dbReference>
<accession>A0AAF5PTU7</accession>
<dbReference type="WBParaSite" id="mrna-Wban_05456">
    <property type="protein sequence ID" value="mrna-Wban_05456"/>
    <property type="gene ID" value="Wban_05456"/>
</dbReference>
<reference evidence="1" key="2">
    <citation type="journal article" date="2016" name="Mol. Ecol.">
        <title>Population genomics of the filarial nematode parasite Wuchereria bancrofti from mosquitoes.</title>
        <authorList>
            <person name="Small S.T."/>
            <person name="Reimer L.J."/>
            <person name="Tisch D.J."/>
            <person name="King C.L."/>
            <person name="Christensen B.M."/>
            <person name="Siba P.M."/>
            <person name="Kazura J.W."/>
            <person name="Serre D."/>
            <person name="Zimmerman P.A."/>
        </authorList>
    </citation>
    <scope>NUCLEOTIDE SEQUENCE</scope>
    <source>
        <strain evidence="1">pt0022</strain>
    </source>
</reference>
<organism evidence="1 2">
    <name type="scientific">Wuchereria bancrofti</name>
    <dbReference type="NCBI Taxonomy" id="6293"/>
    <lineage>
        <taxon>Eukaryota</taxon>
        <taxon>Metazoa</taxon>
        <taxon>Ecdysozoa</taxon>
        <taxon>Nematoda</taxon>
        <taxon>Chromadorea</taxon>
        <taxon>Rhabditida</taxon>
        <taxon>Spirurina</taxon>
        <taxon>Spiruromorpha</taxon>
        <taxon>Filarioidea</taxon>
        <taxon>Onchocercidae</taxon>
        <taxon>Wuchereria</taxon>
    </lineage>
</organism>
<reference evidence="2" key="3">
    <citation type="submission" date="2024-02" db="UniProtKB">
        <authorList>
            <consortium name="WormBaseParasite"/>
        </authorList>
    </citation>
    <scope>IDENTIFICATION</scope>
    <source>
        <strain evidence="2">pt0022</strain>
    </source>
</reference>
<evidence type="ECO:0000313" key="1">
    <source>
        <dbReference type="Proteomes" id="UP000093561"/>
    </source>
</evidence>
<dbReference type="AlphaFoldDB" id="A0AAF5PTU7"/>
<name>A0AAF5PTU7_WUCBA</name>
<evidence type="ECO:0000313" key="2">
    <source>
        <dbReference type="WBParaSite" id="mrna-Wban_05456"/>
    </source>
</evidence>
<protein>
    <submittedName>
        <fullName evidence="2">Uncharacterized protein</fullName>
    </submittedName>
</protein>
<proteinExistence type="predicted"/>
<reference evidence="1" key="1">
    <citation type="submission" date="2015-03" db="EMBL/GenBank/DDBJ databases">
        <title>Wuchereria bancrofti Genome Sequencing Papua New Guinea Strain.</title>
        <authorList>
            <person name="Small S.T."/>
            <person name="Serre D."/>
            <person name="Zimmerman P.A."/>
        </authorList>
    </citation>
    <scope>NUCLEOTIDE SEQUENCE [LARGE SCALE GENOMIC DNA]</scope>
    <source>
        <strain evidence="1">pt0022</strain>
    </source>
</reference>
<sequence length="39" mass="4796">MNYEGFRLRVNVTMRRITTGMNVFDLRENYKLDIKSLHY</sequence>